<evidence type="ECO:0000256" key="1">
    <source>
        <dbReference type="ARBA" id="ARBA00004123"/>
    </source>
</evidence>
<reference evidence="9 10" key="1">
    <citation type="submission" date="2021-08" db="EMBL/GenBank/DDBJ databases">
        <title>Draft Genome Sequence of Phanerochaete sordida strain YK-624.</title>
        <authorList>
            <person name="Mori T."/>
            <person name="Dohra H."/>
            <person name="Suzuki T."/>
            <person name="Kawagishi H."/>
            <person name="Hirai H."/>
        </authorList>
    </citation>
    <scope>NUCLEOTIDE SEQUENCE [LARGE SCALE GENOMIC DNA]</scope>
    <source>
        <strain evidence="9 10">YK-624</strain>
    </source>
</reference>
<evidence type="ECO:0000256" key="6">
    <source>
        <dbReference type="PROSITE-ProRule" id="PRU00505"/>
    </source>
</evidence>
<dbReference type="GO" id="GO:0005667">
    <property type="term" value="C:transcription regulator complex"/>
    <property type="evidence" value="ECO:0007669"/>
    <property type="project" value="TreeGrafter"/>
</dbReference>
<evidence type="ECO:0000256" key="5">
    <source>
        <dbReference type="ARBA" id="ARBA00023242"/>
    </source>
</evidence>
<dbReference type="EMBL" id="BPQB01000070">
    <property type="protein sequence ID" value="GJE97329.1"/>
    <property type="molecule type" value="Genomic_DNA"/>
</dbReference>
<dbReference type="SMART" id="SM00426">
    <property type="entry name" value="TEA"/>
    <property type="match status" value="1"/>
</dbReference>
<feature type="compositionally biased region" description="Polar residues" evidence="7">
    <location>
        <begin position="318"/>
        <end position="327"/>
    </location>
</feature>
<keyword evidence="3" id="KW-0805">Transcription regulation</keyword>
<dbReference type="GO" id="GO:0000978">
    <property type="term" value="F:RNA polymerase II cis-regulatory region sequence-specific DNA binding"/>
    <property type="evidence" value="ECO:0007669"/>
    <property type="project" value="TreeGrafter"/>
</dbReference>
<dbReference type="OrthoDB" id="10006572at2759"/>
<keyword evidence="5" id="KW-0539">Nucleus</keyword>
<sequence length="450" mass="48669">MTSRPYHQKHHVHISSTDDFSSNYSPSRGTNEAVQSIVTSRKCWKTIKGKGEVVWPPQLEAALVEGLERYRPVETRSARALGRFPMRNKFISDYIFQVTGKHRTPKQVGSRLQQLRDTCEGKRILKLLSHRPGSPRSPSVEHSTASPEPSTSTAPQRDFLNVDVLPADIPWPSPAAAQAYPAFRPLRTISNTVTFRSSTAVHGESRCQVFKNGNLVHTESTEIQLQTSSCTPGAGYSSDVSCVFMYSTRLVPQYWHTLCAAADIGSYSISQDVVARTPSSQGLEAESSQAAGERIVSSVHYQFNTPHSSPPSSPSSSNGDAYSYTTESSVDHNRDYGQLFDMATGSSQVATHASSHSYARSYPLHAASAQSFDMSPPGLIRDEEGYQSLPQSPLDAVFPNNIGLGAAMASGADPLAGIAKAYADVDYTSVVASAGFAPSLHGAQPAYTAF</sequence>
<dbReference type="Pfam" id="PF01285">
    <property type="entry name" value="TEA"/>
    <property type="match status" value="1"/>
</dbReference>
<evidence type="ECO:0000313" key="9">
    <source>
        <dbReference type="EMBL" id="GJE97329.1"/>
    </source>
</evidence>
<keyword evidence="4" id="KW-0804">Transcription</keyword>
<feature type="region of interest" description="Disordered" evidence="7">
    <location>
        <begin position="302"/>
        <end position="327"/>
    </location>
</feature>
<dbReference type="InterPro" id="IPR038096">
    <property type="entry name" value="TEA/ATTS_sf"/>
</dbReference>
<evidence type="ECO:0000256" key="4">
    <source>
        <dbReference type="ARBA" id="ARBA00023163"/>
    </source>
</evidence>
<dbReference type="PROSITE" id="PS51088">
    <property type="entry name" value="TEA_2"/>
    <property type="match status" value="1"/>
</dbReference>
<name>A0A9P3LK42_9APHY</name>
<keyword evidence="10" id="KW-1185">Reference proteome</keyword>
<comment type="caution">
    <text evidence="9">The sequence shown here is derived from an EMBL/GenBank/DDBJ whole genome shotgun (WGS) entry which is preliminary data.</text>
</comment>
<dbReference type="GO" id="GO:0005634">
    <property type="term" value="C:nucleus"/>
    <property type="evidence" value="ECO:0007669"/>
    <property type="project" value="UniProtKB-SubCell"/>
</dbReference>
<dbReference type="AlphaFoldDB" id="A0A9P3LK42"/>
<evidence type="ECO:0000259" key="8">
    <source>
        <dbReference type="PROSITE" id="PS51088"/>
    </source>
</evidence>
<protein>
    <submittedName>
        <fullName evidence="9">TEA domain-containing protein</fullName>
    </submittedName>
</protein>
<accession>A0A9P3LK42</accession>
<gene>
    <name evidence="9" type="ORF">PsYK624_135450</name>
</gene>
<comment type="subcellular location">
    <subcellularLocation>
        <location evidence="1">Nucleus</location>
    </subcellularLocation>
</comment>
<dbReference type="PANTHER" id="PTHR11834:SF0">
    <property type="entry name" value="PROTEIN SCALLOPED"/>
    <property type="match status" value="1"/>
</dbReference>
<feature type="compositionally biased region" description="Polar residues" evidence="7">
    <location>
        <begin position="14"/>
        <end position="29"/>
    </location>
</feature>
<evidence type="ECO:0000256" key="7">
    <source>
        <dbReference type="SAM" id="MobiDB-lite"/>
    </source>
</evidence>
<dbReference type="Gene3D" id="6.10.20.40">
    <property type="entry name" value="TEA/ATTS domain"/>
    <property type="match status" value="1"/>
</dbReference>
<proteinExistence type="inferred from homology"/>
<dbReference type="GO" id="GO:0000981">
    <property type="term" value="F:DNA-binding transcription factor activity, RNA polymerase II-specific"/>
    <property type="evidence" value="ECO:0007669"/>
    <property type="project" value="TreeGrafter"/>
</dbReference>
<feature type="region of interest" description="Disordered" evidence="7">
    <location>
        <begin position="1"/>
        <end position="29"/>
    </location>
</feature>
<organism evidence="9 10">
    <name type="scientific">Phanerochaete sordida</name>
    <dbReference type="NCBI Taxonomy" id="48140"/>
    <lineage>
        <taxon>Eukaryota</taxon>
        <taxon>Fungi</taxon>
        <taxon>Dikarya</taxon>
        <taxon>Basidiomycota</taxon>
        <taxon>Agaricomycotina</taxon>
        <taxon>Agaricomycetes</taxon>
        <taxon>Polyporales</taxon>
        <taxon>Phanerochaetaceae</taxon>
        <taxon>Phanerochaete</taxon>
    </lineage>
</organism>
<feature type="compositionally biased region" description="Basic residues" evidence="7">
    <location>
        <begin position="1"/>
        <end position="13"/>
    </location>
</feature>
<dbReference type="PANTHER" id="PTHR11834">
    <property type="entry name" value="TRANSCRIPTIONAL ENHANCER FACTOR TEF RELATED"/>
    <property type="match status" value="1"/>
</dbReference>
<evidence type="ECO:0000256" key="2">
    <source>
        <dbReference type="ARBA" id="ARBA00008421"/>
    </source>
</evidence>
<feature type="domain" description="TEA" evidence="8">
    <location>
        <begin position="48"/>
        <end position="122"/>
    </location>
</feature>
<evidence type="ECO:0000313" key="10">
    <source>
        <dbReference type="Proteomes" id="UP000703269"/>
    </source>
</evidence>
<dbReference type="InterPro" id="IPR000818">
    <property type="entry name" value="TEA/ATTS_dom"/>
</dbReference>
<feature type="DNA-binding region" description="TEA" evidence="6">
    <location>
        <begin position="48"/>
        <end position="122"/>
    </location>
</feature>
<comment type="similarity">
    <text evidence="2">Belongs to the TEC1 family.</text>
</comment>
<dbReference type="InterPro" id="IPR050937">
    <property type="entry name" value="TEC1_TEAD_TF"/>
</dbReference>
<feature type="region of interest" description="Disordered" evidence="7">
    <location>
        <begin position="128"/>
        <end position="157"/>
    </location>
</feature>
<evidence type="ECO:0000256" key="3">
    <source>
        <dbReference type="ARBA" id="ARBA00023015"/>
    </source>
</evidence>
<dbReference type="Proteomes" id="UP000703269">
    <property type="component" value="Unassembled WGS sequence"/>
</dbReference>
<feature type="compositionally biased region" description="Low complexity" evidence="7">
    <location>
        <begin position="143"/>
        <end position="155"/>
    </location>
</feature>